<proteinExistence type="predicted"/>
<evidence type="ECO:0000313" key="2">
    <source>
        <dbReference type="EMBL" id="NYJ25169.1"/>
    </source>
</evidence>
<name>A0A853CY63_9MICO</name>
<organism evidence="2 3">
    <name type="scientific">Leifsonia shinshuensis</name>
    <dbReference type="NCBI Taxonomy" id="150026"/>
    <lineage>
        <taxon>Bacteria</taxon>
        <taxon>Bacillati</taxon>
        <taxon>Actinomycetota</taxon>
        <taxon>Actinomycetes</taxon>
        <taxon>Micrococcales</taxon>
        <taxon>Microbacteriaceae</taxon>
        <taxon>Leifsonia</taxon>
    </lineage>
</organism>
<comment type="caution">
    <text evidence="2">The sequence shown here is derived from an EMBL/GenBank/DDBJ whole genome shotgun (WGS) entry which is preliminary data.</text>
</comment>
<protein>
    <submittedName>
        <fullName evidence="2">Secretion/DNA translocation related TadE-like protein</fullName>
    </submittedName>
</protein>
<dbReference type="AlphaFoldDB" id="A0A853CY63"/>
<gene>
    <name evidence="2" type="ORF">HNR13_003456</name>
</gene>
<sequence length="114" mass="10978">MDDTRDRGAGSVLALAAVAATVTLTAAVVGVSGAWGARQRAAVAADAAALAAADIAVGRRGGDPCSQAEAVARADGAAIRACVIAGVIVTVEAAVPYHGWEASASARAGPPGSR</sequence>
<dbReference type="Proteomes" id="UP000578352">
    <property type="component" value="Unassembled WGS sequence"/>
</dbReference>
<keyword evidence="1" id="KW-0812">Transmembrane</keyword>
<dbReference type="NCBIfam" id="TIGR03816">
    <property type="entry name" value="tadE_like_DECH"/>
    <property type="match status" value="1"/>
</dbReference>
<reference evidence="2 3" key="1">
    <citation type="submission" date="2020-07" db="EMBL/GenBank/DDBJ databases">
        <title>Sequencing the genomes of 1000 actinobacteria strains.</title>
        <authorList>
            <person name="Klenk H.-P."/>
        </authorList>
    </citation>
    <scope>NUCLEOTIDE SEQUENCE [LARGE SCALE GENOMIC DNA]</scope>
    <source>
        <strain evidence="2 3">DSM 15165</strain>
    </source>
</reference>
<dbReference type="EMBL" id="JACCFL010000001">
    <property type="protein sequence ID" value="NYJ25169.1"/>
    <property type="molecule type" value="Genomic_DNA"/>
</dbReference>
<evidence type="ECO:0000256" key="1">
    <source>
        <dbReference type="SAM" id="Phobius"/>
    </source>
</evidence>
<feature type="transmembrane region" description="Helical" evidence="1">
    <location>
        <begin position="12"/>
        <end position="35"/>
    </location>
</feature>
<accession>A0A853CY63</accession>
<evidence type="ECO:0000313" key="3">
    <source>
        <dbReference type="Proteomes" id="UP000578352"/>
    </source>
</evidence>
<keyword evidence="1" id="KW-0472">Membrane</keyword>
<dbReference type="RefSeq" id="WP_246312802.1">
    <property type="nucleotide sequence ID" value="NZ_BAABEH010000001.1"/>
</dbReference>
<keyword evidence="1" id="KW-1133">Transmembrane helix</keyword>
<dbReference type="InterPro" id="IPR021202">
    <property type="entry name" value="Rv3654c-like"/>
</dbReference>